<evidence type="ECO:0000313" key="1">
    <source>
        <dbReference type="EMBL" id="GCL38113.1"/>
    </source>
</evidence>
<organism evidence="1 2">
    <name type="scientific">Sphaerospermopsis reniformis</name>
    <dbReference type="NCBI Taxonomy" id="531300"/>
    <lineage>
        <taxon>Bacteria</taxon>
        <taxon>Bacillati</taxon>
        <taxon>Cyanobacteriota</taxon>
        <taxon>Cyanophyceae</taxon>
        <taxon>Nostocales</taxon>
        <taxon>Aphanizomenonaceae</taxon>
        <taxon>Sphaerospermopsis</taxon>
    </lineage>
</organism>
<dbReference type="EMBL" id="BJCE01000117">
    <property type="protein sequence ID" value="GCL38113.1"/>
    <property type="molecule type" value="Genomic_DNA"/>
</dbReference>
<keyword evidence="2" id="KW-1185">Reference proteome</keyword>
<gene>
    <name evidence="1" type="ORF">SR1949_32260</name>
</gene>
<dbReference type="Proteomes" id="UP000300142">
    <property type="component" value="Unassembled WGS sequence"/>
</dbReference>
<sequence>MLSVNDLRSLRAIAVDWGLVIGDWVINFPFFPFFPSPQSPVPSLQSPITNYEVIQKNIK</sequence>
<protein>
    <submittedName>
        <fullName evidence="1">Uncharacterized protein</fullName>
    </submittedName>
</protein>
<dbReference type="RefSeq" id="WP_137668102.1">
    <property type="nucleotide sequence ID" value="NZ_BJCE01000117.1"/>
</dbReference>
<name>A0A480A324_9CYAN</name>
<evidence type="ECO:0000313" key="2">
    <source>
        <dbReference type="Proteomes" id="UP000300142"/>
    </source>
</evidence>
<reference evidence="2" key="1">
    <citation type="submission" date="2019-02" db="EMBL/GenBank/DDBJ databases">
        <title>Draft genome sequence of Sphaerospermopsis reniformis NIES-1949.</title>
        <authorList>
            <person name="Yamaguchi H."/>
            <person name="Suzuki S."/>
            <person name="Kawachi M."/>
        </authorList>
    </citation>
    <scope>NUCLEOTIDE SEQUENCE [LARGE SCALE GENOMIC DNA]</scope>
    <source>
        <strain evidence="2">NIES-1949</strain>
    </source>
</reference>
<comment type="caution">
    <text evidence="1">The sequence shown here is derived from an EMBL/GenBank/DDBJ whole genome shotgun (WGS) entry which is preliminary data.</text>
</comment>
<proteinExistence type="predicted"/>
<accession>A0A480A324</accession>
<dbReference type="AlphaFoldDB" id="A0A480A324"/>